<evidence type="ECO:0000259" key="16">
    <source>
        <dbReference type="PROSITE" id="PS50126"/>
    </source>
</evidence>
<protein>
    <recommendedName>
        <fullName evidence="4">Ribonuclease G</fullName>
    </recommendedName>
</protein>
<dbReference type="SMART" id="SM00316">
    <property type="entry name" value="S1"/>
    <property type="match status" value="1"/>
</dbReference>
<dbReference type="InterPro" id="IPR012340">
    <property type="entry name" value="NA-bd_OB-fold"/>
</dbReference>
<keyword evidence="7" id="KW-0820">tRNA-binding</keyword>
<evidence type="ECO:0000256" key="10">
    <source>
        <dbReference type="ARBA" id="ARBA00022723"/>
    </source>
</evidence>
<dbReference type="GO" id="GO:0005737">
    <property type="term" value="C:cytoplasm"/>
    <property type="evidence" value="ECO:0007669"/>
    <property type="project" value="UniProtKB-SubCell"/>
</dbReference>
<keyword evidence="14" id="KW-0460">Magnesium</keyword>
<dbReference type="SUPFAM" id="SSF50249">
    <property type="entry name" value="Nucleic acid-binding proteins"/>
    <property type="match status" value="1"/>
</dbReference>
<evidence type="ECO:0000256" key="11">
    <source>
        <dbReference type="ARBA" id="ARBA00022730"/>
    </source>
</evidence>
<proteinExistence type="inferred from homology"/>
<dbReference type="GO" id="GO:0019843">
    <property type="term" value="F:rRNA binding"/>
    <property type="evidence" value="ECO:0007669"/>
    <property type="project" value="UniProtKB-KW"/>
</dbReference>
<evidence type="ECO:0000256" key="12">
    <source>
        <dbReference type="ARBA" id="ARBA00022759"/>
    </source>
</evidence>
<comment type="subcellular location">
    <subcellularLocation>
        <location evidence="2">Cytoplasm</location>
    </subcellularLocation>
</comment>
<keyword evidence="15" id="KW-0694">RNA-binding</keyword>
<dbReference type="Gene3D" id="3.40.1260.20">
    <property type="entry name" value="Ribonuclease E, catalytic domain"/>
    <property type="match status" value="1"/>
</dbReference>
<sequence>MRTPVERRAFRNAMENDILLNIESKEIRYAHLKNGQLFDLIIERKKIRQLKGNIYRGRVTNILRNIQSAFINIDERENGFIHISDVLENSKKFEQMFDIDSDADHAEPQPEETSEAPIEELLKLDSPVLVQVVKEPIGTKGARLTSNISIPGRYLVLLPNSPHRGVSRKIEDPLMRDQLKQLIRSFEMPQNMGLICRTASISASTETLINEAQNLLNTWQSILEKFYSPDHPSLLYEETDILKKAVMTCVDKSYKRLLIDDYATYQKCKRLLGKYSPDTTVKIEYYRDSVPMFERFNIEKEIDRATKRKIWLSSGGYLFFDKTEAMHTIDVNSGRSTQLENGVEETLVQINLEAAEEIARQLRLRNIGGLVIIDFIDMKSRKNQRRVLERLKEHMKYDAARCTILSMSEFGLVEMTRQRNRESLMQTLFTTCPYCNGNAIIKTSESILIEIERDLKKIIKHKEHTNLCLVVHPEIAHYMKQEQDDVELIRLAKQLKAKLQINTSDSIHLNHYQFFSLITGEGIEL</sequence>
<accession>G4NPN0</accession>
<dbReference type="CDD" id="cd04453">
    <property type="entry name" value="S1_RNase_E"/>
    <property type="match status" value="1"/>
</dbReference>
<dbReference type="GO" id="GO:0004519">
    <property type="term" value="F:endonuclease activity"/>
    <property type="evidence" value="ECO:0007669"/>
    <property type="project" value="UniProtKB-KW"/>
</dbReference>
<dbReference type="GO" id="GO:0000049">
    <property type="term" value="F:tRNA binding"/>
    <property type="evidence" value="ECO:0007669"/>
    <property type="project" value="UniProtKB-KW"/>
</dbReference>
<evidence type="ECO:0000256" key="4">
    <source>
        <dbReference type="ARBA" id="ARBA00017719"/>
    </source>
</evidence>
<dbReference type="GO" id="GO:0016787">
    <property type="term" value="F:hydrolase activity"/>
    <property type="evidence" value="ECO:0007669"/>
    <property type="project" value="UniProtKB-KW"/>
</dbReference>
<evidence type="ECO:0000256" key="6">
    <source>
        <dbReference type="ARBA" id="ARBA00022552"/>
    </source>
</evidence>
<evidence type="ECO:0000313" key="17">
    <source>
        <dbReference type="EMBL" id="AEP35703.1"/>
    </source>
</evidence>
<dbReference type="InterPro" id="IPR048583">
    <property type="entry name" value="RNase_E_G_thioredoxin-like"/>
</dbReference>
<keyword evidence="13" id="KW-0378">Hydrolase</keyword>
<keyword evidence="12" id="KW-0255">Endonuclease</keyword>
<gene>
    <name evidence="17" type="ordered locus">CTO_0880</name>
</gene>
<dbReference type="InterPro" id="IPR003029">
    <property type="entry name" value="S1_domain"/>
</dbReference>
<dbReference type="GO" id="GO:0008033">
    <property type="term" value="P:tRNA processing"/>
    <property type="evidence" value="ECO:0007669"/>
    <property type="project" value="UniProtKB-KW"/>
</dbReference>
<evidence type="ECO:0000256" key="14">
    <source>
        <dbReference type="ARBA" id="ARBA00022842"/>
    </source>
</evidence>
<organism evidence="17 18">
    <name type="scientific">Chlamydia trachomatis serovar A (strain A2497)</name>
    <dbReference type="NCBI Taxonomy" id="580047"/>
    <lineage>
        <taxon>Bacteria</taxon>
        <taxon>Pseudomonadati</taxon>
        <taxon>Chlamydiota</taxon>
        <taxon>Chlamydiia</taxon>
        <taxon>Chlamydiales</taxon>
        <taxon>Chlamydiaceae</taxon>
        <taxon>Chlamydia/Chlamydophila group</taxon>
        <taxon>Chlamydia</taxon>
    </lineage>
</organism>
<dbReference type="Proteomes" id="UP000009287">
    <property type="component" value="Chromosome"/>
</dbReference>
<dbReference type="Gene3D" id="2.40.50.140">
    <property type="entry name" value="Nucleic acid-binding proteins"/>
    <property type="match status" value="1"/>
</dbReference>
<dbReference type="InterPro" id="IPR004659">
    <property type="entry name" value="RNase_E/G"/>
</dbReference>
<evidence type="ECO:0000313" key="18">
    <source>
        <dbReference type="Proteomes" id="UP000009287"/>
    </source>
</evidence>
<dbReference type="KEGG" id="cra:CTO_0880"/>
<evidence type="ECO:0000256" key="3">
    <source>
        <dbReference type="ARBA" id="ARBA00005663"/>
    </source>
</evidence>
<dbReference type="GO" id="GO:0006364">
    <property type="term" value="P:rRNA processing"/>
    <property type="evidence" value="ECO:0007669"/>
    <property type="project" value="UniProtKB-KW"/>
</dbReference>
<comment type="similarity">
    <text evidence="3">Belongs to the RNase E/G family. RNase G subfamily.</text>
</comment>
<dbReference type="Pfam" id="PF20833">
    <property type="entry name" value="RNase_E_G_Thio"/>
    <property type="match status" value="1"/>
</dbReference>
<keyword evidence="5" id="KW-0963">Cytoplasm</keyword>
<keyword evidence="10" id="KW-0479">Metal-binding</keyword>
<evidence type="ECO:0000256" key="7">
    <source>
        <dbReference type="ARBA" id="ARBA00022555"/>
    </source>
</evidence>
<evidence type="ECO:0000256" key="8">
    <source>
        <dbReference type="ARBA" id="ARBA00022694"/>
    </source>
</evidence>
<dbReference type="NCBIfam" id="TIGR00757">
    <property type="entry name" value="RNaseEG"/>
    <property type="match status" value="1"/>
</dbReference>
<dbReference type="EMBL" id="CP002401">
    <property type="protein sequence ID" value="AEP35703.1"/>
    <property type="molecule type" value="Genomic_DNA"/>
</dbReference>
<evidence type="ECO:0000256" key="1">
    <source>
        <dbReference type="ARBA" id="ARBA00001946"/>
    </source>
</evidence>
<comment type="cofactor">
    <cofactor evidence="1">
        <name>Mg(2+)</name>
        <dbReference type="ChEBI" id="CHEBI:18420"/>
    </cofactor>
</comment>
<reference evidence="17 18" key="1">
    <citation type="journal article" date="2011" name="J. Exp. Med.">
        <title>A live-attenuated chlamydial vaccine protects against trachoma in nonhuman primates.</title>
        <authorList>
            <person name="Kari L."/>
            <person name="Whitmire W.M."/>
            <person name="Olivares-Zavaleta N."/>
            <person name="Goheen M.M."/>
            <person name="Taylor L.D."/>
            <person name="Carlson J.H."/>
            <person name="Sturdevant G.L."/>
            <person name="Lu C."/>
            <person name="Bakios L.E."/>
            <person name="Randall L.B."/>
            <person name="Parnell M.J."/>
            <person name="Zhong G."/>
            <person name="Caldwell H.D."/>
        </authorList>
    </citation>
    <scope>NUCLEOTIDE SEQUENCE [LARGE SCALE GENOMIC DNA]</scope>
    <source>
        <strain evidence="17 18">A2497</strain>
    </source>
</reference>
<evidence type="ECO:0000256" key="2">
    <source>
        <dbReference type="ARBA" id="ARBA00004496"/>
    </source>
</evidence>
<dbReference type="InterPro" id="IPR019307">
    <property type="entry name" value="RNA-bd_AU-1/RNase_E/G"/>
</dbReference>
<dbReference type="GO" id="GO:0046872">
    <property type="term" value="F:metal ion binding"/>
    <property type="evidence" value="ECO:0007669"/>
    <property type="project" value="UniProtKB-KW"/>
</dbReference>
<keyword evidence="9" id="KW-0540">Nuclease</keyword>
<dbReference type="PANTHER" id="PTHR30001">
    <property type="entry name" value="RIBONUCLEASE"/>
    <property type="match status" value="1"/>
</dbReference>
<evidence type="ECO:0000256" key="5">
    <source>
        <dbReference type="ARBA" id="ARBA00022490"/>
    </source>
</evidence>
<feature type="domain" description="S1 motif" evidence="16">
    <location>
        <begin position="52"/>
        <end position="99"/>
    </location>
</feature>
<evidence type="ECO:0000256" key="9">
    <source>
        <dbReference type="ARBA" id="ARBA00022722"/>
    </source>
</evidence>
<keyword evidence="8" id="KW-0819">tRNA processing</keyword>
<name>G4NPN0_CHLT4</name>
<evidence type="ECO:0000256" key="15">
    <source>
        <dbReference type="ARBA" id="ARBA00022884"/>
    </source>
</evidence>
<dbReference type="PROSITE" id="PS50126">
    <property type="entry name" value="S1"/>
    <property type="match status" value="1"/>
</dbReference>
<dbReference type="PANTHER" id="PTHR30001:SF0">
    <property type="entry name" value="RIBONUCLEASE G"/>
    <property type="match status" value="1"/>
</dbReference>
<keyword evidence="11" id="KW-0699">rRNA-binding</keyword>
<dbReference type="AlphaFoldDB" id="G4NPN0"/>
<dbReference type="Pfam" id="PF10150">
    <property type="entry name" value="RNase_E_G"/>
    <property type="match status" value="1"/>
</dbReference>
<dbReference type="PATRIC" id="fig|580047.4.peg.894"/>
<dbReference type="GO" id="GO:0004540">
    <property type="term" value="F:RNA nuclease activity"/>
    <property type="evidence" value="ECO:0007669"/>
    <property type="project" value="InterPro"/>
</dbReference>
<evidence type="ECO:0000256" key="13">
    <source>
        <dbReference type="ARBA" id="ARBA00022801"/>
    </source>
</evidence>
<keyword evidence="6" id="KW-0698">rRNA processing</keyword>